<gene>
    <name evidence="2" type="ORF">NEOLEDRAFT_1141064</name>
</gene>
<dbReference type="EMBL" id="KV425624">
    <property type="protein sequence ID" value="KZT20223.1"/>
    <property type="molecule type" value="Genomic_DNA"/>
</dbReference>
<feature type="chain" id="PRO_5007863484" evidence="1">
    <location>
        <begin position="22"/>
        <end position="309"/>
    </location>
</feature>
<dbReference type="SUPFAM" id="SSF51695">
    <property type="entry name" value="PLC-like phosphodiesterases"/>
    <property type="match status" value="1"/>
</dbReference>
<feature type="signal peptide" evidence="1">
    <location>
        <begin position="1"/>
        <end position="21"/>
    </location>
</feature>
<sequence>MRVNIFGAATVLIAVTTSVHAASVPAKRASVCNGRAELCDRSYGNTTFVGAHDSFAHSTDPAALARDQEINITAQLNLGIRLLQAQAHEDDGELHFCHTSCALFDGGTVQDYLTTVKTWLDANPNEVLTFIFTNPEGLSIKDMWDPAFQNSGIANVTYVPPSVPVKQSDWPTLGQLIDADTRVVVFMDYGAKDGTTVPYIMSEFTMVWETPFSVTNASFPCSVNRTSGPLSDEDHMYMINHSLNINLLDTGIIISDPSDAPTTNGVPSILANAYGCTQFAAGRAPNFVLLDFVNMGQPFKAADILNGFS</sequence>
<keyword evidence="3" id="KW-1185">Reference proteome</keyword>
<dbReference type="Gene3D" id="3.20.20.190">
    <property type="entry name" value="Phosphatidylinositol (PI) phosphodiesterase"/>
    <property type="match status" value="1"/>
</dbReference>
<dbReference type="GO" id="GO:0006629">
    <property type="term" value="P:lipid metabolic process"/>
    <property type="evidence" value="ECO:0007669"/>
    <property type="project" value="InterPro"/>
</dbReference>
<reference evidence="2 3" key="1">
    <citation type="journal article" date="2016" name="Mol. Biol. Evol.">
        <title>Comparative Genomics of Early-Diverging Mushroom-Forming Fungi Provides Insights into the Origins of Lignocellulose Decay Capabilities.</title>
        <authorList>
            <person name="Nagy L.G."/>
            <person name="Riley R."/>
            <person name="Tritt A."/>
            <person name="Adam C."/>
            <person name="Daum C."/>
            <person name="Floudas D."/>
            <person name="Sun H."/>
            <person name="Yadav J.S."/>
            <person name="Pangilinan J."/>
            <person name="Larsson K.H."/>
            <person name="Matsuura K."/>
            <person name="Barry K."/>
            <person name="Labutti K."/>
            <person name="Kuo R."/>
            <person name="Ohm R.A."/>
            <person name="Bhattacharya S.S."/>
            <person name="Shirouzu T."/>
            <person name="Yoshinaga Y."/>
            <person name="Martin F.M."/>
            <person name="Grigoriev I.V."/>
            <person name="Hibbett D.S."/>
        </authorList>
    </citation>
    <scope>NUCLEOTIDE SEQUENCE [LARGE SCALE GENOMIC DNA]</scope>
    <source>
        <strain evidence="2 3">HHB14362 ss-1</strain>
    </source>
</reference>
<evidence type="ECO:0000313" key="2">
    <source>
        <dbReference type="EMBL" id="KZT20223.1"/>
    </source>
</evidence>
<dbReference type="PANTHER" id="PTHR13593">
    <property type="match status" value="1"/>
</dbReference>
<dbReference type="InParanoid" id="A0A165NWX5"/>
<dbReference type="CDD" id="cd08588">
    <property type="entry name" value="PI-PLCc_At5g67130_like"/>
    <property type="match status" value="1"/>
</dbReference>
<dbReference type="STRING" id="1314782.A0A165NWX5"/>
<dbReference type="GO" id="GO:0008081">
    <property type="term" value="F:phosphoric diester hydrolase activity"/>
    <property type="evidence" value="ECO:0007669"/>
    <property type="project" value="InterPro"/>
</dbReference>
<evidence type="ECO:0000256" key="1">
    <source>
        <dbReference type="SAM" id="SignalP"/>
    </source>
</evidence>
<proteinExistence type="predicted"/>
<dbReference type="AlphaFoldDB" id="A0A165NWX5"/>
<accession>A0A165NWX5</accession>
<organism evidence="2 3">
    <name type="scientific">Neolentinus lepideus HHB14362 ss-1</name>
    <dbReference type="NCBI Taxonomy" id="1314782"/>
    <lineage>
        <taxon>Eukaryota</taxon>
        <taxon>Fungi</taxon>
        <taxon>Dikarya</taxon>
        <taxon>Basidiomycota</taxon>
        <taxon>Agaricomycotina</taxon>
        <taxon>Agaricomycetes</taxon>
        <taxon>Gloeophyllales</taxon>
        <taxon>Gloeophyllaceae</taxon>
        <taxon>Neolentinus</taxon>
    </lineage>
</organism>
<dbReference type="Pfam" id="PF26146">
    <property type="entry name" value="PI-PLC_X"/>
    <property type="match status" value="1"/>
</dbReference>
<dbReference type="InterPro" id="IPR017946">
    <property type="entry name" value="PLC-like_Pdiesterase_TIM-brl"/>
</dbReference>
<dbReference type="OrthoDB" id="7984201at2759"/>
<keyword evidence="1" id="KW-0732">Signal</keyword>
<name>A0A165NWX5_9AGAM</name>
<dbReference type="PANTHER" id="PTHR13593:SF140">
    <property type="entry name" value="PLC-LIKE PHOSPHODIESTERASE"/>
    <property type="match status" value="1"/>
</dbReference>
<protein>
    <submittedName>
        <fullName evidence="2">PLC-like phosphodiesterase</fullName>
    </submittedName>
</protein>
<dbReference type="InterPro" id="IPR051057">
    <property type="entry name" value="PI-PLC_domain"/>
</dbReference>
<evidence type="ECO:0000313" key="3">
    <source>
        <dbReference type="Proteomes" id="UP000076761"/>
    </source>
</evidence>
<dbReference type="Proteomes" id="UP000076761">
    <property type="component" value="Unassembled WGS sequence"/>
</dbReference>